<evidence type="ECO:0000256" key="10">
    <source>
        <dbReference type="PROSITE-ProRule" id="PRU01360"/>
    </source>
</evidence>
<keyword evidence="5 10" id="KW-0812">Transmembrane</keyword>
<organism evidence="14 15">
    <name type="scientific">Ferrimonas pelagia</name>
    <dbReference type="NCBI Taxonomy" id="1177826"/>
    <lineage>
        <taxon>Bacteria</taxon>
        <taxon>Pseudomonadati</taxon>
        <taxon>Pseudomonadota</taxon>
        <taxon>Gammaproteobacteria</taxon>
        <taxon>Alteromonadales</taxon>
        <taxon>Ferrimonadaceae</taxon>
        <taxon>Ferrimonas</taxon>
    </lineage>
</organism>
<evidence type="ECO:0000256" key="1">
    <source>
        <dbReference type="ARBA" id="ARBA00004571"/>
    </source>
</evidence>
<dbReference type="InterPro" id="IPR012910">
    <property type="entry name" value="Plug_dom"/>
</dbReference>
<dbReference type="Pfam" id="PF07715">
    <property type="entry name" value="Plug"/>
    <property type="match status" value="1"/>
</dbReference>
<evidence type="ECO:0000259" key="13">
    <source>
        <dbReference type="Pfam" id="PF07715"/>
    </source>
</evidence>
<evidence type="ECO:0000256" key="9">
    <source>
        <dbReference type="ARBA" id="ARBA00023237"/>
    </source>
</evidence>
<evidence type="ECO:0000256" key="3">
    <source>
        <dbReference type="ARBA" id="ARBA00022448"/>
    </source>
</evidence>
<name>A0ABP9F4Y4_9GAMM</name>
<dbReference type="CDD" id="cd01347">
    <property type="entry name" value="ligand_gated_channel"/>
    <property type="match status" value="1"/>
</dbReference>
<keyword evidence="8 14" id="KW-0675">Receptor</keyword>
<comment type="similarity">
    <text evidence="2 10 11">Belongs to the TonB-dependent receptor family.</text>
</comment>
<evidence type="ECO:0000259" key="12">
    <source>
        <dbReference type="Pfam" id="PF00593"/>
    </source>
</evidence>
<sequence>MGSTAAVAESLVEEDVEVLQIRHVPQPYRGNVPPEALPQAVVEVEGADLGVMGITDLQNALSQVSGVVPMQNLGGLWDAFAIRGFSGDENLPSAYLINGFSAGRGFSGTRDTASVEYIEVLKGPGAALYGRGEPGGTVNIVTKKPQWAPEGMLQMGAGRFDDYRYEGDFTTGLTDSLAFRINGSYIDSGSFRDWVDTEALALSPSLHWHVSEATSLLYEGEFNQQRRPVDRGIIVLEGQAPLAQERYLGEPGDGNNEVDASGHQLTLFHELNENWRLSAGLGLRESSLVGFSSDAELAESRQLIFIDGETLSRQHRNRDYSTEDRSARFELSGEMDWFGVRHNLLSGADAYDFTYHNVMNRWRPNAGDDSYSINVFEPVYGQIAPELSPLTNRTERHQAFGFYLQDMVELSEQWQILLGARFDHLKQRIEDHLVDDTQQLELSQLSPRAGLVYQPIDGLSLYASYSEGFNPNSNIDRHGQGFEPEQSKAGELGLKWQGAAITGSLALFQANKTNVLTADPLDPNFMAAIGKARSQGVELDLSAQLGLNTQLDLSYAYIDAHTRNTVTDADWGVEIPAGAPLLNIAKHSGFINLRHSAHWKGRPLDLGGTYHYVGERLGETVDPDFWLPAYQRVDLFASVELSQSLLLRARIENLFDTEYLVSSYARLWVQPGEPRNAQLTVQYRF</sequence>
<gene>
    <name evidence="14" type="ORF">GCM10023333_28450</name>
</gene>
<dbReference type="InterPro" id="IPR037066">
    <property type="entry name" value="Plug_dom_sf"/>
</dbReference>
<keyword evidence="7 10" id="KW-0472">Membrane</keyword>
<evidence type="ECO:0000256" key="8">
    <source>
        <dbReference type="ARBA" id="ARBA00023170"/>
    </source>
</evidence>
<evidence type="ECO:0000256" key="4">
    <source>
        <dbReference type="ARBA" id="ARBA00022452"/>
    </source>
</evidence>
<dbReference type="InterPro" id="IPR039426">
    <property type="entry name" value="TonB-dep_rcpt-like"/>
</dbReference>
<dbReference type="Gene3D" id="2.40.170.20">
    <property type="entry name" value="TonB-dependent receptor, beta-barrel domain"/>
    <property type="match status" value="1"/>
</dbReference>
<accession>A0ABP9F4Y4</accession>
<proteinExistence type="inferred from homology"/>
<keyword evidence="6 11" id="KW-0798">TonB box</keyword>
<dbReference type="InterPro" id="IPR036942">
    <property type="entry name" value="Beta-barrel_TonB_sf"/>
</dbReference>
<dbReference type="NCBIfam" id="TIGR01783">
    <property type="entry name" value="TonB-siderophor"/>
    <property type="match status" value="1"/>
</dbReference>
<comment type="subcellular location">
    <subcellularLocation>
        <location evidence="1 10">Cell outer membrane</location>
        <topology evidence="1 10">Multi-pass membrane protein</topology>
    </subcellularLocation>
</comment>
<dbReference type="Pfam" id="PF00593">
    <property type="entry name" value="TonB_dep_Rec_b-barrel"/>
    <property type="match status" value="1"/>
</dbReference>
<keyword evidence="4 10" id="KW-1134">Transmembrane beta strand</keyword>
<reference evidence="15" key="1">
    <citation type="journal article" date="2019" name="Int. J. Syst. Evol. Microbiol.">
        <title>The Global Catalogue of Microorganisms (GCM) 10K type strain sequencing project: providing services to taxonomists for standard genome sequencing and annotation.</title>
        <authorList>
            <consortium name="The Broad Institute Genomics Platform"/>
            <consortium name="The Broad Institute Genome Sequencing Center for Infectious Disease"/>
            <person name="Wu L."/>
            <person name="Ma J."/>
        </authorList>
    </citation>
    <scope>NUCLEOTIDE SEQUENCE [LARGE SCALE GENOMIC DNA]</scope>
    <source>
        <strain evidence="15">JCM 18401</strain>
    </source>
</reference>
<keyword evidence="3 10" id="KW-0813">Transport</keyword>
<dbReference type="SUPFAM" id="SSF56935">
    <property type="entry name" value="Porins"/>
    <property type="match status" value="1"/>
</dbReference>
<dbReference type="Proteomes" id="UP001499988">
    <property type="component" value="Unassembled WGS sequence"/>
</dbReference>
<protein>
    <submittedName>
        <fullName evidence="14">TonB-dependent siderophore receptor</fullName>
    </submittedName>
</protein>
<evidence type="ECO:0000256" key="11">
    <source>
        <dbReference type="RuleBase" id="RU003357"/>
    </source>
</evidence>
<evidence type="ECO:0000313" key="14">
    <source>
        <dbReference type="EMBL" id="GAA4893589.1"/>
    </source>
</evidence>
<keyword evidence="9 10" id="KW-0998">Cell outer membrane</keyword>
<dbReference type="InterPro" id="IPR010105">
    <property type="entry name" value="TonB_sidphr_rcpt"/>
</dbReference>
<comment type="caution">
    <text evidence="14">The sequence shown here is derived from an EMBL/GenBank/DDBJ whole genome shotgun (WGS) entry which is preliminary data.</text>
</comment>
<dbReference type="PANTHER" id="PTHR32552">
    <property type="entry name" value="FERRICHROME IRON RECEPTOR-RELATED"/>
    <property type="match status" value="1"/>
</dbReference>
<feature type="domain" description="TonB-dependent receptor-like beta-barrel" evidence="12">
    <location>
        <begin position="210"/>
        <end position="654"/>
    </location>
</feature>
<dbReference type="EMBL" id="BAABJZ010000091">
    <property type="protein sequence ID" value="GAA4893589.1"/>
    <property type="molecule type" value="Genomic_DNA"/>
</dbReference>
<feature type="domain" description="TonB-dependent receptor plug" evidence="13">
    <location>
        <begin position="35"/>
        <end position="137"/>
    </location>
</feature>
<evidence type="ECO:0000313" key="15">
    <source>
        <dbReference type="Proteomes" id="UP001499988"/>
    </source>
</evidence>
<evidence type="ECO:0000256" key="6">
    <source>
        <dbReference type="ARBA" id="ARBA00023077"/>
    </source>
</evidence>
<dbReference type="PANTHER" id="PTHR32552:SF90">
    <property type="entry name" value="METAL-PSEUDOPALINE RECEPTOR CNTO"/>
    <property type="match status" value="1"/>
</dbReference>
<evidence type="ECO:0000256" key="7">
    <source>
        <dbReference type="ARBA" id="ARBA00023136"/>
    </source>
</evidence>
<dbReference type="Gene3D" id="2.170.130.10">
    <property type="entry name" value="TonB-dependent receptor, plug domain"/>
    <property type="match status" value="1"/>
</dbReference>
<evidence type="ECO:0000256" key="2">
    <source>
        <dbReference type="ARBA" id="ARBA00009810"/>
    </source>
</evidence>
<dbReference type="InterPro" id="IPR000531">
    <property type="entry name" value="Beta-barrel_TonB"/>
</dbReference>
<evidence type="ECO:0000256" key="5">
    <source>
        <dbReference type="ARBA" id="ARBA00022692"/>
    </source>
</evidence>
<keyword evidence="15" id="KW-1185">Reference proteome</keyword>
<dbReference type="PROSITE" id="PS52016">
    <property type="entry name" value="TONB_DEPENDENT_REC_3"/>
    <property type="match status" value="1"/>
</dbReference>